<keyword evidence="2" id="KW-1185">Reference proteome</keyword>
<name>A0A841L5V4_9SPHN</name>
<sequence length="56" mass="6802">MNRATSLRRVGQTRRQLFNAIDKPALKPLPLEFYVFAEWRMRRAGLDYHVEIERHF</sequence>
<evidence type="ECO:0000313" key="2">
    <source>
        <dbReference type="Proteomes" id="UP000538147"/>
    </source>
</evidence>
<reference evidence="1 2" key="1">
    <citation type="submission" date="2020-08" db="EMBL/GenBank/DDBJ databases">
        <title>Genomic Encyclopedia of Type Strains, Phase IV (KMG-IV): sequencing the most valuable type-strain genomes for metagenomic binning, comparative biology and taxonomic classification.</title>
        <authorList>
            <person name="Goeker M."/>
        </authorList>
    </citation>
    <scope>NUCLEOTIDE SEQUENCE [LARGE SCALE GENOMIC DNA]</scope>
    <source>
        <strain evidence="1 2">DSM 102189</strain>
    </source>
</reference>
<proteinExistence type="predicted"/>
<dbReference type="Proteomes" id="UP000538147">
    <property type="component" value="Unassembled WGS sequence"/>
</dbReference>
<comment type="caution">
    <text evidence="1">The sequence shown here is derived from an EMBL/GenBank/DDBJ whole genome shotgun (WGS) entry which is preliminary data.</text>
</comment>
<dbReference type="AlphaFoldDB" id="A0A841L5V4"/>
<accession>A0A841L5V4</accession>
<dbReference type="EMBL" id="JACIIV010000017">
    <property type="protein sequence ID" value="MBB6228309.1"/>
    <property type="molecule type" value="Genomic_DNA"/>
</dbReference>
<evidence type="ECO:0000313" key="1">
    <source>
        <dbReference type="EMBL" id="MBB6228309.1"/>
    </source>
</evidence>
<protein>
    <submittedName>
        <fullName evidence="1">Uncharacterized protein</fullName>
    </submittedName>
</protein>
<organism evidence="1 2">
    <name type="scientific">Polymorphobacter multimanifer</name>
    <dbReference type="NCBI Taxonomy" id="1070431"/>
    <lineage>
        <taxon>Bacteria</taxon>
        <taxon>Pseudomonadati</taxon>
        <taxon>Pseudomonadota</taxon>
        <taxon>Alphaproteobacteria</taxon>
        <taxon>Sphingomonadales</taxon>
        <taxon>Sphingosinicellaceae</taxon>
        <taxon>Polymorphobacter</taxon>
    </lineage>
</organism>
<gene>
    <name evidence="1" type="ORF">FHS79_002494</name>
</gene>